<dbReference type="GO" id="GO:0044205">
    <property type="term" value="P:'de novo' UMP biosynthetic process"/>
    <property type="evidence" value="ECO:0007669"/>
    <property type="project" value="UniProtKB-UniPathway"/>
</dbReference>
<comment type="subunit">
    <text evidence="10">Heterotetramer of 2 PreA and 2 PreT subunits.</text>
</comment>
<dbReference type="UniPathway" id="UPA00070"/>
<dbReference type="Gene3D" id="3.20.20.70">
    <property type="entry name" value="Aldolase class I"/>
    <property type="match status" value="1"/>
</dbReference>
<dbReference type="PANTHER" id="PTHR43073:SF2">
    <property type="entry name" value="DIHYDROPYRIMIDINE DEHYDROGENASE [NADP(+)]"/>
    <property type="match status" value="1"/>
</dbReference>
<evidence type="ECO:0000256" key="9">
    <source>
        <dbReference type="ARBA" id="ARBA00049578"/>
    </source>
</evidence>
<gene>
    <name evidence="13" type="ORF">SAMN05444405_11020</name>
</gene>
<dbReference type="EC" id="1.3.1.1" evidence="11"/>
<evidence type="ECO:0000256" key="1">
    <source>
        <dbReference type="ARBA" id="ARBA00001917"/>
    </source>
</evidence>
<evidence type="ECO:0000256" key="4">
    <source>
        <dbReference type="ARBA" id="ARBA00022643"/>
    </source>
</evidence>
<comment type="function">
    <text evidence="9">Involved in pyrimidine base degradation. Catalyzes physiologically the reduction of uracil to 5,6-dihydrouracil (DHU) by using NADH as a specific cosubstrate. It also catalyzes the reverse reaction and the reduction of thymine to 5,6-dihydrothymine (DHT).</text>
</comment>
<dbReference type="RefSeq" id="WP_073401848.1">
    <property type="nucleotide sequence ID" value="NZ_FQTV01000010.1"/>
</dbReference>
<dbReference type="GO" id="GO:0004159">
    <property type="term" value="F:dihydropyrimidine dehydrogenase (NAD+) activity"/>
    <property type="evidence" value="ECO:0007669"/>
    <property type="project" value="UniProtKB-EC"/>
</dbReference>
<evidence type="ECO:0000256" key="7">
    <source>
        <dbReference type="ARBA" id="ARBA00047685"/>
    </source>
</evidence>
<evidence type="ECO:0000256" key="8">
    <source>
        <dbReference type="ARBA" id="ARBA00048792"/>
    </source>
</evidence>
<dbReference type="InterPro" id="IPR013785">
    <property type="entry name" value="Aldolase_TIM"/>
</dbReference>
<evidence type="ECO:0000313" key="13">
    <source>
        <dbReference type="EMBL" id="SHF53260.1"/>
    </source>
</evidence>
<dbReference type="GO" id="GO:0006210">
    <property type="term" value="P:thymine catabolic process"/>
    <property type="evidence" value="ECO:0007669"/>
    <property type="project" value="TreeGrafter"/>
</dbReference>
<dbReference type="GO" id="GO:0050661">
    <property type="term" value="F:NADP binding"/>
    <property type="evidence" value="ECO:0007669"/>
    <property type="project" value="TreeGrafter"/>
</dbReference>
<dbReference type="Proteomes" id="UP000184509">
    <property type="component" value="Unassembled WGS sequence"/>
</dbReference>
<comment type="cofactor">
    <cofactor evidence="1">
        <name>FMN</name>
        <dbReference type="ChEBI" id="CHEBI:58210"/>
    </cofactor>
</comment>
<proteinExistence type="predicted"/>
<keyword evidence="14" id="KW-1185">Reference proteome</keyword>
<dbReference type="PIRSF" id="PIRSF000164">
    <property type="entry name" value="DHO_oxidase"/>
    <property type="match status" value="1"/>
</dbReference>
<keyword evidence="5" id="KW-0665">Pyrimidine biosynthesis</keyword>
<dbReference type="GO" id="GO:0006212">
    <property type="term" value="P:uracil catabolic process"/>
    <property type="evidence" value="ECO:0007669"/>
    <property type="project" value="TreeGrafter"/>
</dbReference>
<evidence type="ECO:0000259" key="12">
    <source>
        <dbReference type="Pfam" id="PF01180"/>
    </source>
</evidence>
<dbReference type="GO" id="GO:0005737">
    <property type="term" value="C:cytoplasm"/>
    <property type="evidence" value="ECO:0007669"/>
    <property type="project" value="InterPro"/>
</dbReference>
<name>A0A1M5CEZ7_9BACE</name>
<evidence type="ECO:0000313" key="14">
    <source>
        <dbReference type="Proteomes" id="UP000184509"/>
    </source>
</evidence>
<dbReference type="GO" id="GO:0002058">
    <property type="term" value="F:uracil binding"/>
    <property type="evidence" value="ECO:0007669"/>
    <property type="project" value="TreeGrafter"/>
</dbReference>
<evidence type="ECO:0000256" key="6">
    <source>
        <dbReference type="ARBA" id="ARBA00023002"/>
    </source>
</evidence>
<dbReference type="InterPro" id="IPR012135">
    <property type="entry name" value="Dihydroorotate_DH_1_2"/>
</dbReference>
<keyword evidence="6" id="KW-0560">Oxidoreductase</keyword>
<evidence type="ECO:0000256" key="5">
    <source>
        <dbReference type="ARBA" id="ARBA00022975"/>
    </source>
</evidence>
<dbReference type="SUPFAM" id="SSF51395">
    <property type="entry name" value="FMN-linked oxidoreductases"/>
    <property type="match status" value="1"/>
</dbReference>
<dbReference type="NCBIfam" id="NF005741">
    <property type="entry name" value="PRK07565.1"/>
    <property type="match status" value="1"/>
</dbReference>
<dbReference type="AlphaFoldDB" id="A0A1M5CEZ7"/>
<dbReference type="EMBL" id="FQTV01000010">
    <property type="protein sequence ID" value="SHF53260.1"/>
    <property type="molecule type" value="Genomic_DNA"/>
</dbReference>
<dbReference type="GO" id="GO:0004152">
    <property type="term" value="F:dihydroorotate dehydrogenase activity"/>
    <property type="evidence" value="ECO:0007669"/>
    <property type="project" value="InterPro"/>
</dbReference>
<feature type="domain" description="Dihydroorotate dehydrogenase catalytic" evidence="12">
    <location>
        <begin position="4"/>
        <end position="286"/>
    </location>
</feature>
<dbReference type="OrthoDB" id="9794954at2"/>
<comment type="catalytic activity">
    <reaction evidence="7">
        <text>5,6-dihydrothymine + NAD(+) = thymine + NADH + H(+)</text>
        <dbReference type="Rhea" id="RHEA:28791"/>
        <dbReference type="ChEBI" id="CHEBI:15378"/>
        <dbReference type="ChEBI" id="CHEBI:17821"/>
        <dbReference type="ChEBI" id="CHEBI:27468"/>
        <dbReference type="ChEBI" id="CHEBI:57540"/>
        <dbReference type="ChEBI" id="CHEBI:57945"/>
        <dbReference type="EC" id="1.3.1.1"/>
    </reaction>
</comment>
<dbReference type="PANTHER" id="PTHR43073">
    <property type="entry name" value="DIHYDROPYRIMIDINE DEHYDROGENASE [NADP(+)]"/>
    <property type="match status" value="1"/>
</dbReference>
<reference evidence="14" key="1">
    <citation type="submission" date="2016-11" db="EMBL/GenBank/DDBJ databases">
        <authorList>
            <person name="Varghese N."/>
            <person name="Submissions S."/>
        </authorList>
    </citation>
    <scope>NUCLEOTIDE SEQUENCE [LARGE SCALE GENOMIC DNA]</scope>
    <source>
        <strain evidence="14">DSM 26991</strain>
    </source>
</reference>
<evidence type="ECO:0000256" key="10">
    <source>
        <dbReference type="ARBA" id="ARBA00049714"/>
    </source>
</evidence>
<dbReference type="Pfam" id="PF01180">
    <property type="entry name" value="DHO_dh"/>
    <property type="match status" value="1"/>
</dbReference>
<dbReference type="InterPro" id="IPR005720">
    <property type="entry name" value="Dihydroorotate_DH_cat"/>
</dbReference>
<dbReference type="STRING" id="1297750.SAMN05444405_11020"/>
<accession>A0A1M5CEZ7</accession>
<organism evidence="13 14">
    <name type="scientific">Bacteroides luti</name>
    <dbReference type="NCBI Taxonomy" id="1297750"/>
    <lineage>
        <taxon>Bacteria</taxon>
        <taxon>Pseudomonadati</taxon>
        <taxon>Bacteroidota</taxon>
        <taxon>Bacteroidia</taxon>
        <taxon>Bacteroidales</taxon>
        <taxon>Bacteroidaceae</taxon>
        <taxon>Bacteroides</taxon>
    </lineage>
</organism>
<evidence type="ECO:0000256" key="2">
    <source>
        <dbReference type="ARBA" id="ARBA00004725"/>
    </source>
</evidence>
<protein>
    <recommendedName>
        <fullName evidence="11">dihydrouracil dehydrogenase (NAD(+))</fullName>
        <ecNumber evidence="11">1.3.1.1</ecNumber>
    </recommendedName>
</protein>
<comment type="pathway">
    <text evidence="2">Pyrimidine metabolism; UMP biosynthesis via de novo pathway.</text>
</comment>
<comment type="catalytic activity">
    <reaction evidence="8">
        <text>5,6-dihydrouracil + NAD(+) = uracil + NADH + H(+)</text>
        <dbReference type="Rhea" id="RHEA:20189"/>
        <dbReference type="ChEBI" id="CHEBI:15378"/>
        <dbReference type="ChEBI" id="CHEBI:15901"/>
        <dbReference type="ChEBI" id="CHEBI:17568"/>
        <dbReference type="ChEBI" id="CHEBI:57540"/>
        <dbReference type="ChEBI" id="CHEBI:57945"/>
        <dbReference type="EC" id="1.3.1.1"/>
    </reaction>
</comment>
<evidence type="ECO:0000256" key="3">
    <source>
        <dbReference type="ARBA" id="ARBA00022630"/>
    </source>
</evidence>
<keyword evidence="3" id="KW-0285">Flavoprotein</keyword>
<keyword evidence="4" id="KW-0288">FMN</keyword>
<evidence type="ECO:0000256" key="11">
    <source>
        <dbReference type="ARBA" id="ARBA00049728"/>
    </source>
</evidence>
<sequence>MIDLRTEFAGLHLKNPLIVSSSGLTGSVEKNERLELAGAGAIVLKSLFEEQIMLKAEQTNEQAYIPEGGNFLTEHIHEKDLSDYLKLIQESKKNCSIPIIASINCCTDTEWIEFVRKIEQAGADALELNILSIQASPYYECGEFEKNHISILKNVKSKIRIPVIVKLGTHLTNPVSLINKLRAQGAEGIVLFNRLYQTDIDIKKLEYISGEVLSSPSDLTASLRWIGISSATVSNIDYAASGGVHSAEAAIKSILVGASAVELCSVIYKTGSQCIRPMLKTIENWMTEKGFENISQFKGLMRAKDVNCANMYERTQFLRYFSERE</sequence>